<keyword evidence="3" id="KW-1185">Reference proteome</keyword>
<sequence length="395" mass="44260">MNQNRVINDPVLRQYQLEKCREELRLYEGYCRARQQFGYPVELPQFNDYGQVINLPPNFRRVPFSSQPQHVSNAQSFHQSPNSNDSFSLCYTLSDDRNSPARQVFEQFRNHPMIPKNMAPKRVVFVYEKPDGGEHSHTFFPHAHHNIGNQQGTQTRSVDASVGDHSVVRYNMETQTEWEDIKQGATDNHEILHNTIKQSDTKAPTTTPNLLSEPETPEFNLAILKVAKWLQMSKDIGDVFTGNGQAQRSTGLNYKHRTIPTQACYQGPRPIPAYKIPCHGSQSSCNLQKLGVPLTIARRHSTVDMKVETKTRSNGGGDDNETTASNTGGDSEKPVETNNEASQLSVAENCSPSIEVQGDIKSAVSHADVDESQTKSESENNQESSSTDRISKLSE</sequence>
<evidence type="ECO:0000313" key="4">
    <source>
        <dbReference type="WormBase" id="F55G7.1"/>
    </source>
</evidence>
<dbReference type="AGR" id="WB:WBGene00010119"/>
<dbReference type="AlphaFoldDB" id="Q20855"/>
<protein>
    <submittedName>
        <fullName evidence="2">Uncharacterized protein</fullName>
    </submittedName>
</protein>
<feature type="region of interest" description="Disordered" evidence="1">
    <location>
        <begin position="303"/>
        <end position="395"/>
    </location>
</feature>
<dbReference type="PIR" id="T22751">
    <property type="entry name" value="T22751"/>
</dbReference>
<dbReference type="Proteomes" id="UP000001940">
    <property type="component" value="Chromosome X"/>
</dbReference>
<reference evidence="2 3" key="1">
    <citation type="journal article" date="1998" name="Science">
        <title>Genome sequence of the nematode C. elegans: a platform for investigating biology.</title>
        <authorList>
            <consortium name="The C. elegans sequencing consortium"/>
            <person name="Sulson J.E."/>
            <person name="Waterston R."/>
        </authorList>
    </citation>
    <scope>NUCLEOTIDE SEQUENCE [LARGE SCALE GENOMIC DNA]</scope>
    <source>
        <strain evidence="2 3">Bristol N2</strain>
    </source>
</reference>
<evidence type="ECO:0000313" key="3">
    <source>
        <dbReference type="Proteomes" id="UP000001940"/>
    </source>
</evidence>
<dbReference type="GeneID" id="186331"/>
<evidence type="ECO:0000313" key="2">
    <source>
        <dbReference type="EMBL" id="CAA90609.1"/>
    </source>
</evidence>
<dbReference type="EMBL" id="BX284606">
    <property type="protein sequence ID" value="CAA90609.1"/>
    <property type="molecule type" value="Genomic_DNA"/>
</dbReference>
<evidence type="ECO:0000256" key="1">
    <source>
        <dbReference type="SAM" id="MobiDB-lite"/>
    </source>
</evidence>
<dbReference type="OMA" id="HEILHNT"/>
<dbReference type="eggNOG" id="ENOG502TI5A">
    <property type="taxonomic scope" value="Eukaryota"/>
</dbReference>
<organism evidence="2 3">
    <name type="scientific">Caenorhabditis elegans</name>
    <dbReference type="NCBI Taxonomy" id="6239"/>
    <lineage>
        <taxon>Eukaryota</taxon>
        <taxon>Metazoa</taxon>
        <taxon>Ecdysozoa</taxon>
        <taxon>Nematoda</taxon>
        <taxon>Chromadorea</taxon>
        <taxon>Rhabditida</taxon>
        <taxon>Rhabditina</taxon>
        <taxon>Rhabditomorpha</taxon>
        <taxon>Rhabditoidea</taxon>
        <taxon>Rhabditidae</taxon>
        <taxon>Peloderinae</taxon>
        <taxon>Caenorhabditis</taxon>
    </lineage>
</organism>
<feature type="compositionally biased region" description="Basic and acidic residues" evidence="1">
    <location>
        <begin position="367"/>
        <end position="378"/>
    </location>
</feature>
<proteinExistence type="predicted"/>
<dbReference type="HOGENOM" id="CLU_698757_0_0_1"/>
<gene>
    <name evidence="2" type="ORF">CELE_F55G7.1</name>
    <name evidence="2 4" type="ORF">F55G7.1</name>
</gene>
<dbReference type="WormBase" id="F55G7.1">
    <property type="protein sequence ID" value="CE03423"/>
    <property type="gene ID" value="WBGene00010119"/>
</dbReference>
<accession>Q20855</accession>
<name>Q20855_CAEEL</name>
<dbReference type="UCSC" id="F55G7.1">
    <property type="organism name" value="c. elegans"/>
</dbReference>
<dbReference type="SMR" id="Q20855"/>
<dbReference type="RefSeq" id="NP_509996.1">
    <property type="nucleotide sequence ID" value="NM_077595.1"/>
</dbReference>
<feature type="compositionally biased region" description="Polar residues" evidence="1">
    <location>
        <begin position="336"/>
        <end position="354"/>
    </location>
</feature>
<dbReference type="PaxDb" id="6239-F55G7.1"/>
<dbReference type="KEGG" id="cel:CELE_F55G7.1"/>
<dbReference type="Bgee" id="WBGene00010119">
    <property type="expression patterns" value="Expressed in material anatomical entity and 3 other cell types or tissues"/>
</dbReference>
<dbReference type="InParanoid" id="Q20855"/>
<dbReference type="CTD" id="186331"/>
<dbReference type="FunCoup" id="Q20855">
    <property type="interactions" value="936"/>
</dbReference>
<dbReference type="OrthoDB" id="10578928at2759"/>